<gene>
    <name evidence="2" type="ORF">HAX54_043073</name>
</gene>
<evidence type="ECO:0000313" key="3">
    <source>
        <dbReference type="Proteomes" id="UP000823775"/>
    </source>
</evidence>
<evidence type="ECO:0000313" key="2">
    <source>
        <dbReference type="EMBL" id="MCD7460213.1"/>
    </source>
</evidence>
<protein>
    <submittedName>
        <fullName evidence="2">Uncharacterized protein</fullName>
    </submittedName>
</protein>
<reference evidence="2 3" key="1">
    <citation type="journal article" date="2021" name="BMC Genomics">
        <title>Datura genome reveals duplications of psychoactive alkaloid biosynthetic genes and high mutation rate following tissue culture.</title>
        <authorList>
            <person name="Rajewski A."/>
            <person name="Carter-House D."/>
            <person name="Stajich J."/>
            <person name="Litt A."/>
        </authorList>
    </citation>
    <scope>NUCLEOTIDE SEQUENCE [LARGE SCALE GENOMIC DNA]</scope>
    <source>
        <strain evidence="2">AR-01</strain>
    </source>
</reference>
<name>A0ABS8SN13_DATST</name>
<dbReference type="Proteomes" id="UP000823775">
    <property type="component" value="Unassembled WGS sequence"/>
</dbReference>
<evidence type="ECO:0000256" key="1">
    <source>
        <dbReference type="SAM" id="MobiDB-lite"/>
    </source>
</evidence>
<feature type="compositionally biased region" description="Basic and acidic residues" evidence="1">
    <location>
        <begin position="18"/>
        <end position="34"/>
    </location>
</feature>
<keyword evidence="3" id="KW-1185">Reference proteome</keyword>
<organism evidence="2 3">
    <name type="scientific">Datura stramonium</name>
    <name type="common">Jimsonweed</name>
    <name type="synonym">Common thornapple</name>
    <dbReference type="NCBI Taxonomy" id="4076"/>
    <lineage>
        <taxon>Eukaryota</taxon>
        <taxon>Viridiplantae</taxon>
        <taxon>Streptophyta</taxon>
        <taxon>Embryophyta</taxon>
        <taxon>Tracheophyta</taxon>
        <taxon>Spermatophyta</taxon>
        <taxon>Magnoliopsida</taxon>
        <taxon>eudicotyledons</taxon>
        <taxon>Gunneridae</taxon>
        <taxon>Pentapetalae</taxon>
        <taxon>asterids</taxon>
        <taxon>lamiids</taxon>
        <taxon>Solanales</taxon>
        <taxon>Solanaceae</taxon>
        <taxon>Solanoideae</taxon>
        <taxon>Datureae</taxon>
        <taxon>Datura</taxon>
    </lineage>
</organism>
<proteinExistence type="predicted"/>
<feature type="region of interest" description="Disordered" evidence="1">
    <location>
        <begin position="67"/>
        <end position="93"/>
    </location>
</feature>
<feature type="region of interest" description="Disordered" evidence="1">
    <location>
        <begin position="18"/>
        <end position="39"/>
    </location>
</feature>
<comment type="caution">
    <text evidence="2">The sequence shown here is derived from an EMBL/GenBank/DDBJ whole genome shotgun (WGS) entry which is preliminary data.</text>
</comment>
<dbReference type="EMBL" id="JACEIK010000641">
    <property type="protein sequence ID" value="MCD7460213.1"/>
    <property type="molecule type" value="Genomic_DNA"/>
</dbReference>
<sequence length="93" mass="9866">MLQCPSISIEGEARLKASHGIRDRTSKGKARRPENASGEGLLSWNIKGRGLWLGAEGKFDRCCSVGGGGGAEDRPGSESGRNCKRQAAPIEKI</sequence>
<accession>A0ABS8SN13</accession>